<sequence length="212" mass="22811">MKFTYLGGVVLASCVPVMAEAQYTVQWAAPAAVTSTTAYLPMGTPLQLTTRTELNTKDNHAGDRFYLEVAEPLVYRGQVVVPVGSIAVGEVMRAERNGHFGKRGQLDIRLDYVQTPNGPIRLSGRTARQGTGQGALAIGGALFISWPMLFIHGTSGRMPAETVVTAYLADDLRFNVQAASTQAVAAMPDSEQQARRAPPARFDPSVFSSNRP</sequence>
<protein>
    <submittedName>
        <fullName evidence="3">Uncharacterized protein</fullName>
    </submittedName>
</protein>
<proteinExistence type="predicted"/>
<evidence type="ECO:0000313" key="4">
    <source>
        <dbReference type="Proteomes" id="UP001279660"/>
    </source>
</evidence>
<name>A0ABU4PNM0_9SPHN</name>
<keyword evidence="2" id="KW-0732">Signal</keyword>
<organism evidence="3 4">
    <name type="scientific">Sphingomonas echinoides</name>
    <dbReference type="NCBI Taxonomy" id="59803"/>
    <lineage>
        <taxon>Bacteria</taxon>
        <taxon>Pseudomonadati</taxon>
        <taxon>Pseudomonadota</taxon>
        <taxon>Alphaproteobacteria</taxon>
        <taxon>Sphingomonadales</taxon>
        <taxon>Sphingomonadaceae</taxon>
        <taxon>Sphingomonas</taxon>
    </lineage>
</organism>
<feature type="signal peptide" evidence="2">
    <location>
        <begin position="1"/>
        <end position="21"/>
    </location>
</feature>
<dbReference type="EMBL" id="JAWXXV010000001">
    <property type="protein sequence ID" value="MDX5985758.1"/>
    <property type="molecule type" value="Genomic_DNA"/>
</dbReference>
<dbReference type="Proteomes" id="UP001279660">
    <property type="component" value="Unassembled WGS sequence"/>
</dbReference>
<gene>
    <name evidence="3" type="ORF">SIL82_16005</name>
</gene>
<comment type="caution">
    <text evidence="3">The sequence shown here is derived from an EMBL/GenBank/DDBJ whole genome shotgun (WGS) entry which is preliminary data.</text>
</comment>
<evidence type="ECO:0000313" key="3">
    <source>
        <dbReference type="EMBL" id="MDX5985758.1"/>
    </source>
</evidence>
<reference evidence="3 4" key="1">
    <citation type="submission" date="2023-11" db="EMBL/GenBank/DDBJ databases">
        <title>MicrobeMod: A computational toolkit for identifying prokaryotic methylation and restriction-modification with nanopore sequencing.</title>
        <authorList>
            <person name="Crits-Christoph A."/>
            <person name="Kang S.C."/>
            <person name="Lee H."/>
            <person name="Ostrov N."/>
        </authorList>
    </citation>
    <scope>NUCLEOTIDE SEQUENCE [LARGE SCALE GENOMIC DNA]</scope>
    <source>
        <strain evidence="3 4">ATCC 14820</strain>
    </source>
</reference>
<dbReference type="RefSeq" id="WP_010407459.1">
    <property type="nucleotide sequence ID" value="NZ_JAWXXV010000001.1"/>
</dbReference>
<feature type="chain" id="PRO_5045568133" evidence="2">
    <location>
        <begin position="22"/>
        <end position="212"/>
    </location>
</feature>
<evidence type="ECO:0000256" key="2">
    <source>
        <dbReference type="SAM" id="SignalP"/>
    </source>
</evidence>
<feature type="region of interest" description="Disordered" evidence="1">
    <location>
        <begin position="185"/>
        <end position="212"/>
    </location>
</feature>
<accession>A0ABU4PNM0</accession>
<evidence type="ECO:0000256" key="1">
    <source>
        <dbReference type="SAM" id="MobiDB-lite"/>
    </source>
</evidence>
<keyword evidence="4" id="KW-1185">Reference proteome</keyword>